<proteinExistence type="inferred from homology"/>
<dbReference type="InterPro" id="IPR050224">
    <property type="entry name" value="TALE_homeobox"/>
</dbReference>
<organism evidence="11 12">
    <name type="scientific">Zootermopsis nevadensis</name>
    <name type="common">Dampwood termite</name>
    <dbReference type="NCBI Taxonomy" id="136037"/>
    <lineage>
        <taxon>Eukaryota</taxon>
        <taxon>Metazoa</taxon>
        <taxon>Ecdysozoa</taxon>
        <taxon>Arthropoda</taxon>
        <taxon>Hexapoda</taxon>
        <taxon>Insecta</taxon>
        <taxon>Pterygota</taxon>
        <taxon>Neoptera</taxon>
        <taxon>Polyneoptera</taxon>
        <taxon>Dictyoptera</taxon>
        <taxon>Blattodea</taxon>
        <taxon>Blattoidea</taxon>
        <taxon>Termitoidae</taxon>
        <taxon>Termopsidae</taxon>
        <taxon>Zootermopsis</taxon>
    </lineage>
</organism>
<dbReference type="InterPro" id="IPR008422">
    <property type="entry name" value="KN_HD"/>
</dbReference>
<evidence type="ECO:0000256" key="5">
    <source>
        <dbReference type="ARBA" id="ARBA00023163"/>
    </source>
</evidence>
<feature type="region of interest" description="Disordered" evidence="9">
    <location>
        <begin position="1"/>
        <end position="24"/>
    </location>
</feature>
<dbReference type="InterPro" id="IPR009057">
    <property type="entry name" value="Homeodomain-like_sf"/>
</dbReference>
<evidence type="ECO:0000313" key="11">
    <source>
        <dbReference type="EMBL" id="KDR22010.1"/>
    </source>
</evidence>
<comment type="subcellular location">
    <subcellularLocation>
        <location evidence="1 8">Nucleus</location>
    </subcellularLocation>
</comment>
<feature type="region of interest" description="Disordered" evidence="9">
    <location>
        <begin position="300"/>
        <end position="371"/>
    </location>
</feature>
<dbReference type="SMART" id="SM00389">
    <property type="entry name" value="HOX"/>
    <property type="match status" value="1"/>
</dbReference>
<feature type="region of interest" description="Disordered" evidence="9">
    <location>
        <begin position="150"/>
        <end position="231"/>
    </location>
</feature>
<keyword evidence="5" id="KW-0804">Transcription</keyword>
<dbReference type="OMA" id="PWHSVIV"/>
<evidence type="ECO:0000256" key="3">
    <source>
        <dbReference type="ARBA" id="ARBA00023125"/>
    </source>
</evidence>
<dbReference type="PANTHER" id="PTHR11850">
    <property type="entry name" value="HOMEOBOX PROTEIN TRANSCRIPTION FACTORS"/>
    <property type="match status" value="1"/>
</dbReference>
<feature type="domain" description="Homeobox" evidence="10">
    <location>
        <begin position="79"/>
        <end position="142"/>
    </location>
</feature>
<dbReference type="eggNOG" id="KOG0773">
    <property type="taxonomic scope" value="Eukaryota"/>
</dbReference>
<reference evidence="11 12" key="1">
    <citation type="journal article" date="2014" name="Nat. Commun.">
        <title>Molecular traces of alternative social organization in a termite genome.</title>
        <authorList>
            <person name="Terrapon N."/>
            <person name="Li C."/>
            <person name="Robertson H.M."/>
            <person name="Ji L."/>
            <person name="Meng X."/>
            <person name="Booth W."/>
            <person name="Chen Z."/>
            <person name="Childers C.P."/>
            <person name="Glastad K.M."/>
            <person name="Gokhale K."/>
            <person name="Gowin J."/>
            <person name="Gronenberg W."/>
            <person name="Hermansen R.A."/>
            <person name="Hu H."/>
            <person name="Hunt B.G."/>
            <person name="Huylmans A.K."/>
            <person name="Khalil S.M."/>
            <person name="Mitchell R.D."/>
            <person name="Munoz-Torres M.C."/>
            <person name="Mustard J.A."/>
            <person name="Pan H."/>
            <person name="Reese J.T."/>
            <person name="Scharf M.E."/>
            <person name="Sun F."/>
            <person name="Vogel H."/>
            <person name="Xiao J."/>
            <person name="Yang W."/>
            <person name="Yang Z."/>
            <person name="Yang Z."/>
            <person name="Zhou J."/>
            <person name="Zhu J."/>
            <person name="Brent C.S."/>
            <person name="Elsik C.G."/>
            <person name="Goodisman M.A."/>
            <person name="Liberles D.A."/>
            <person name="Roe R.M."/>
            <person name="Vargo E.L."/>
            <person name="Vilcinskas A."/>
            <person name="Wang J."/>
            <person name="Bornberg-Bauer E."/>
            <person name="Korb J."/>
            <person name="Zhang G."/>
            <person name="Liebig J."/>
        </authorList>
    </citation>
    <scope>NUCLEOTIDE SEQUENCE [LARGE SCALE GENOMIC DNA]</scope>
    <source>
        <tissue evidence="11">Whole organism</tissue>
    </source>
</reference>
<gene>
    <name evidence="11" type="ORF">L798_03033</name>
</gene>
<dbReference type="InParanoid" id="A0A067RN17"/>
<dbReference type="SUPFAM" id="SSF46689">
    <property type="entry name" value="Homeodomain-like"/>
    <property type="match status" value="1"/>
</dbReference>
<keyword evidence="4 8" id="KW-0371">Homeobox</keyword>
<evidence type="ECO:0000256" key="2">
    <source>
        <dbReference type="ARBA" id="ARBA00023015"/>
    </source>
</evidence>
<dbReference type="Proteomes" id="UP000027135">
    <property type="component" value="Unassembled WGS sequence"/>
</dbReference>
<accession>A0A067RN17</accession>
<dbReference type="Gene3D" id="1.10.10.60">
    <property type="entry name" value="Homeodomain-like"/>
    <property type="match status" value="1"/>
</dbReference>
<dbReference type="AlphaFoldDB" id="A0A067RN17"/>
<dbReference type="EMBL" id="KK852527">
    <property type="protein sequence ID" value="KDR22010.1"/>
    <property type="molecule type" value="Genomic_DNA"/>
</dbReference>
<evidence type="ECO:0000256" key="6">
    <source>
        <dbReference type="ARBA" id="ARBA00023242"/>
    </source>
</evidence>
<keyword evidence="6 8" id="KW-0539">Nucleus</keyword>
<dbReference type="GO" id="GO:0048646">
    <property type="term" value="P:anatomical structure formation involved in morphogenesis"/>
    <property type="evidence" value="ECO:0007669"/>
    <property type="project" value="UniProtKB-ARBA"/>
</dbReference>
<evidence type="ECO:0000256" key="7">
    <source>
        <dbReference type="ARBA" id="ARBA00038021"/>
    </source>
</evidence>
<comment type="similarity">
    <text evidence="7">Belongs to the TALE/TGIF homeobox family.</text>
</comment>
<evidence type="ECO:0000256" key="1">
    <source>
        <dbReference type="ARBA" id="ARBA00004123"/>
    </source>
</evidence>
<keyword evidence="2" id="KW-0805">Transcription regulation</keyword>
<dbReference type="STRING" id="136037.A0A067RN17"/>
<name>A0A067RN17_ZOONE</name>
<evidence type="ECO:0000256" key="4">
    <source>
        <dbReference type="ARBA" id="ARBA00023155"/>
    </source>
</evidence>
<evidence type="ECO:0000313" key="12">
    <source>
        <dbReference type="Proteomes" id="UP000027135"/>
    </source>
</evidence>
<sequence>MLPPSALVVNHVEQHRATRRELPARINRRPSLLLAAARERFASSSSTDEQDSGSEAEHEAGLSGGRPHKPGGHSHSGSHAVRKRRGNLPKHSVKILKRWLYEHRYNAYPSDAEKMTLSQEANLTVLQVCNWFINARRRILPEMIRREGHDPQNYTISRRGKKLTGSQHSGSMGSPRSRGTSHWDTSSSKRSNMVHDHDYDDNMGLMYRSEEDSPNEYESSSPSEEEARQPAAGPWHSVIVCRYNCPKDCVGHPIKREEEVPPPPETMAVHHGVDNFYGPDDLRCREEAPPPVQTMAVHPGADTFYGPDDLHCREEATPSAESAAMHPETDFWNASPCHGSLAASSSQEERSSNFSHPQETPPPTPPEDEDKDKFKCLYLLVEAAVAVRQQEMERELALRV</sequence>
<evidence type="ECO:0000259" key="10">
    <source>
        <dbReference type="PROSITE" id="PS50071"/>
    </source>
</evidence>
<feature type="DNA-binding region" description="Homeobox" evidence="8">
    <location>
        <begin position="81"/>
        <end position="143"/>
    </location>
</feature>
<dbReference type="PROSITE" id="PS50071">
    <property type="entry name" value="HOMEOBOX_2"/>
    <property type="match status" value="1"/>
</dbReference>
<dbReference type="GO" id="GO:0000987">
    <property type="term" value="F:cis-regulatory region sequence-specific DNA binding"/>
    <property type="evidence" value="ECO:0007669"/>
    <property type="project" value="UniProtKB-ARBA"/>
</dbReference>
<feature type="compositionally biased region" description="Polar residues" evidence="9">
    <location>
        <begin position="164"/>
        <end position="191"/>
    </location>
</feature>
<dbReference type="FunFam" id="1.10.10.60:FF:000059">
    <property type="entry name" value="TGFB-induced factor homeobox 1"/>
    <property type="match status" value="1"/>
</dbReference>
<dbReference type="GO" id="GO:0006355">
    <property type="term" value="P:regulation of DNA-templated transcription"/>
    <property type="evidence" value="ECO:0007669"/>
    <property type="project" value="InterPro"/>
</dbReference>
<dbReference type="GO" id="GO:0001654">
    <property type="term" value="P:eye development"/>
    <property type="evidence" value="ECO:0007669"/>
    <property type="project" value="UniProtKB-ARBA"/>
</dbReference>
<evidence type="ECO:0000256" key="8">
    <source>
        <dbReference type="PROSITE-ProRule" id="PRU00108"/>
    </source>
</evidence>
<dbReference type="CDD" id="cd00086">
    <property type="entry name" value="homeodomain"/>
    <property type="match status" value="1"/>
</dbReference>
<dbReference type="Pfam" id="PF05920">
    <property type="entry name" value="Homeobox_KN"/>
    <property type="match status" value="1"/>
</dbReference>
<dbReference type="GO" id="GO:0005634">
    <property type="term" value="C:nucleus"/>
    <property type="evidence" value="ECO:0007669"/>
    <property type="project" value="UniProtKB-SubCell"/>
</dbReference>
<feature type="region of interest" description="Disordered" evidence="9">
    <location>
        <begin position="40"/>
        <end position="88"/>
    </location>
</feature>
<keyword evidence="3 8" id="KW-0238">DNA-binding</keyword>
<evidence type="ECO:0000256" key="9">
    <source>
        <dbReference type="SAM" id="MobiDB-lite"/>
    </source>
</evidence>
<dbReference type="OrthoDB" id="10056939at2759"/>
<feature type="compositionally biased region" description="Basic and acidic residues" evidence="9">
    <location>
        <begin position="12"/>
        <end position="23"/>
    </location>
</feature>
<protein>
    <submittedName>
        <fullName evidence="11">Homeobox protein AKR</fullName>
    </submittedName>
</protein>
<keyword evidence="12" id="KW-1185">Reference proteome</keyword>
<dbReference type="InterPro" id="IPR001356">
    <property type="entry name" value="HD"/>
</dbReference>
<dbReference type="GO" id="GO:0009887">
    <property type="term" value="P:animal organ morphogenesis"/>
    <property type="evidence" value="ECO:0007669"/>
    <property type="project" value="UniProtKB-ARBA"/>
</dbReference>